<comment type="caution">
    <text evidence="3">The sequence shown here is derived from an EMBL/GenBank/DDBJ whole genome shotgun (WGS) entry which is preliminary data.</text>
</comment>
<accession>A0A8B2NWX2</accession>
<comment type="similarity">
    <text evidence="1">Belongs to the YggT family.</text>
</comment>
<keyword evidence="2" id="KW-0472">Membrane</keyword>
<dbReference type="InterPro" id="IPR003425">
    <property type="entry name" value="CCB3/YggT"/>
</dbReference>
<evidence type="ECO:0000313" key="4">
    <source>
        <dbReference type="Proteomes" id="UP000249590"/>
    </source>
</evidence>
<dbReference type="Pfam" id="PF02325">
    <property type="entry name" value="CCB3_YggT"/>
    <property type="match status" value="1"/>
</dbReference>
<sequence>MASILELLLTIIGIYKWIIIASAIFSWLYAFNVVNPRNQVIDMVGRTLYRLTEPALRPIRRVMPDLGGIDISPIVLLLALFFLERIIINNFSAIAY</sequence>
<organism evidence="3 4">
    <name type="scientific">Acuticoccus sediminis</name>
    <dbReference type="NCBI Taxonomy" id="2184697"/>
    <lineage>
        <taxon>Bacteria</taxon>
        <taxon>Pseudomonadati</taxon>
        <taxon>Pseudomonadota</taxon>
        <taxon>Alphaproteobacteria</taxon>
        <taxon>Hyphomicrobiales</taxon>
        <taxon>Amorphaceae</taxon>
        <taxon>Acuticoccus</taxon>
    </lineage>
</organism>
<keyword evidence="2" id="KW-0812">Transmembrane</keyword>
<gene>
    <name evidence="3" type="ORF">DLJ53_02145</name>
</gene>
<proteinExistence type="inferred from homology"/>
<dbReference type="EMBL" id="QHHQ01000001">
    <property type="protein sequence ID" value="RAI03341.1"/>
    <property type="molecule type" value="Genomic_DNA"/>
</dbReference>
<evidence type="ECO:0000313" key="3">
    <source>
        <dbReference type="EMBL" id="RAI03341.1"/>
    </source>
</evidence>
<name>A0A8B2NWX2_9HYPH</name>
<feature type="transmembrane region" description="Helical" evidence="2">
    <location>
        <begin position="66"/>
        <end position="83"/>
    </location>
</feature>
<reference evidence="3 4" key="1">
    <citation type="submission" date="2018-05" db="EMBL/GenBank/DDBJ databases">
        <title>Acuticoccus sediminis sp. nov., isolated from deep-sea sediment of Indian Ocean.</title>
        <authorList>
            <person name="Liu X."/>
            <person name="Lai Q."/>
            <person name="Du Y."/>
            <person name="Sun F."/>
            <person name="Zhang X."/>
            <person name="Wang S."/>
            <person name="Shao Z."/>
        </authorList>
    </citation>
    <scope>NUCLEOTIDE SEQUENCE [LARGE SCALE GENOMIC DNA]</scope>
    <source>
        <strain evidence="3 4">PTG4-2</strain>
    </source>
</reference>
<dbReference type="AlphaFoldDB" id="A0A8B2NWX2"/>
<dbReference type="PANTHER" id="PTHR33219">
    <property type="entry name" value="YLMG HOMOLOG PROTEIN 2, CHLOROPLASTIC"/>
    <property type="match status" value="1"/>
</dbReference>
<dbReference type="OrthoDB" id="9814445at2"/>
<feature type="transmembrane region" description="Helical" evidence="2">
    <location>
        <begin position="7"/>
        <end position="30"/>
    </location>
</feature>
<protein>
    <recommendedName>
        <fullName evidence="5">YggT family protein</fullName>
    </recommendedName>
</protein>
<dbReference type="RefSeq" id="WP_111341931.1">
    <property type="nucleotide sequence ID" value="NZ_JAIWKD010000001.1"/>
</dbReference>
<dbReference type="PANTHER" id="PTHR33219:SF14">
    <property type="entry name" value="PROTEIN COFACTOR ASSEMBLY OF COMPLEX C SUBUNIT B CCB3, CHLOROPLASTIC-RELATED"/>
    <property type="match status" value="1"/>
</dbReference>
<keyword evidence="2" id="KW-1133">Transmembrane helix</keyword>
<keyword evidence="4" id="KW-1185">Reference proteome</keyword>
<evidence type="ECO:0000256" key="1">
    <source>
        <dbReference type="ARBA" id="ARBA00010894"/>
    </source>
</evidence>
<evidence type="ECO:0008006" key="5">
    <source>
        <dbReference type="Google" id="ProtNLM"/>
    </source>
</evidence>
<dbReference type="Proteomes" id="UP000249590">
    <property type="component" value="Unassembled WGS sequence"/>
</dbReference>
<evidence type="ECO:0000256" key="2">
    <source>
        <dbReference type="SAM" id="Phobius"/>
    </source>
</evidence>
<dbReference type="GO" id="GO:0016020">
    <property type="term" value="C:membrane"/>
    <property type="evidence" value="ECO:0007669"/>
    <property type="project" value="InterPro"/>
</dbReference>